<evidence type="ECO:0000256" key="4">
    <source>
        <dbReference type="ARBA" id="ARBA00022692"/>
    </source>
</evidence>
<dbReference type="InterPro" id="IPR037066">
    <property type="entry name" value="Plug_dom_sf"/>
</dbReference>
<keyword evidence="3 8" id="KW-1134">Transmembrane beta strand</keyword>
<evidence type="ECO:0000256" key="7">
    <source>
        <dbReference type="ARBA" id="ARBA00023237"/>
    </source>
</evidence>
<comment type="similarity">
    <text evidence="8 9">Belongs to the TonB-dependent receptor family.</text>
</comment>
<dbReference type="InterPro" id="IPR036942">
    <property type="entry name" value="Beta-barrel_TonB_sf"/>
</dbReference>
<evidence type="ECO:0000259" key="12">
    <source>
        <dbReference type="Pfam" id="PF07715"/>
    </source>
</evidence>
<evidence type="ECO:0000256" key="6">
    <source>
        <dbReference type="ARBA" id="ARBA00023136"/>
    </source>
</evidence>
<dbReference type="Pfam" id="PF00593">
    <property type="entry name" value="TonB_dep_Rec_b-barrel"/>
    <property type="match status" value="1"/>
</dbReference>
<sequence length="1087" mass="118905">MKRILLVCLTAVFAFASSELWAQERTVSGRVTSAEDGSGLPGVNVVVKGTTIGTVTDIDGKYSVTVPAGNGTLVFTFIGLTTQEIEIGDRSSIDVPMSQDAKQLNEVVVTALGISREKESIGYSVTQVGGEDLSQVNQTNVVNSLSGRVAGVQVTGASGNMGGSSRVTIRGINSITGNNSPLFVVDGIIINNSDYNSVNTARGAGGYDYGNLAQDINPEDIASVSVLKGPNAAALYGSRGANGVIMITTKKGSRKGLGVKINSGVSFDKIFILPKYQRLYGGGIAVPDADGGVQGFTQQNINGTDYLIVDYATDESWGPRYNGQQVLHWNSFDSWDTQNYLKPREWKAPDNDVRSFFNTGVTVTNNVELTGGDENSGFRLSYTRMDLKGYMPNSKLDRNTINFSGNTKLGKVVEAFTNFNYVKNEATGRPSTGYDDNNIMQKFNQWGQRQLDMEEMKAYKNPDGSQRTWNRVSWDDATPNYSDNPYWTRYENYQNDTRNRFYGNVGAQVTLTNWLKVKTTVNADYYNLREMERVAIGSQAQPKYYEGLREFLETNAEVLFLFNKKIGQDFDLVGNLGGNRMDQSYSSNLAQTQGGLVLPNFYNLSNAVSGVAVTDYDRKKRINSLYGSFNIGYKNTLYLELMGRNDWSSALTPPSGGTNSDNSYFYPAVNTSFVFTNMPALNSLGWLNEGKVRAGWAKVGNDTDAYNNNLIYKADLNDDGYPYTFGGIPLYGVSNTKNNPDLQPEDITSFEVGTQLGFFNNRVGLDFTYYTKKSTNLILPLQVSGATGVSYVYVNSAEMTNKGFEVMLTGTPVKMENGLQWDIAINWSKNENEITKLYEDLKTYSLTNAPFSVTLNAMVGESYGSIRGTDFLYDSEGNKVVNANGRYRASAIKTIGNILPDWTGGITNTLRFKGIELSALIDIRHGGEFFSTTHMWGTYSGILERTAANNIREDGIVVDGAVVQLVNGAPVVNEDGTVQTSGPNTTTISAVRWAADHYSGPAKQNVFDASYVKLREVRIGYTIPSRFTGPIKNVRVSAYGRNLAIWGSDATDFTDPENTTSSGNVQGIEGGALPSLRTFGFNVSLGL</sequence>
<dbReference type="RefSeq" id="WP_377582090.1">
    <property type="nucleotide sequence ID" value="NZ_JBHTKA010000008.1"/>
</dbReference>
<keyword evidence="7 8" id="KW-0998">Cell outer membrane</keyword>
<proteinExistence type="inferred from homology"/>
<dbReference type="Gene3D" id="2.40.170.20">
    <property type="entry name" value="TonB-dependent receptor, beta-barrel domain"/>
    <property type="match status" value="1"/>
</dbReference>
<feature type="domain" description="TonB-dependent receptor plug" evidence="12">
    <location>
        <begin position="118"/>
        <end position="244"/>
    </location>
</feature>
<evidence type="ECO:0000313" key="13">
    <source>
        <dbReference type="EMBL" id="MFD1001768.1"/>
    </source>
</evidence>
<accession>A0ABW3K6Y2</accession>
<dbReference type="PROSITE" id="PS52016">
    <property type="entry name" value="TONB_DEPENDENT_REC_3"/>
    <property type="match status" value="1"/>
</dbReference>
<dbReference type="NCBIfam" id="TIGR04056">
    <property type="entry name" value="OMP_RagA_SusC"/>
    <property type="match status" value="1"/>
</dbReference>
<dbReference type="SUPFAM" id="SSF56935">
    <property type="entry name" value="Porins"/>
    <property type="match status" value="1"/>
</dbReference>
<evidence type="ECO:0000256" key="8">
    <source>
        <dbReference type="PROSITE-ProRule" id="PRU01360"/>
    </source>
</evidence>
<protein>
    <submittedName>
        <fullName evidence="13">SusC/RagA family TonB-linked outer membrane protein</fullName>
    </submittedName>
</protein>
<gene>
    <name evidence="13" type="ORF">ACFQ21_20760</name>
</gene>
<dbReference type="EMBL" id="JBHTKA010000008">
    <property type="protein sequence ID" value="MFD1001768.1"/>
    <property type="molecule type" value="Genomic_DNA"/>
</dbReference>
<name>A0ABW3K6Y2_9BACT</name>
<organism evidence="13 14">
    <name type="scientific">Ohtaekwangia kribbensis</name>
    <dbReference type="NCBI Taxonomy" id="688913"/>
    <lineage>
        <taxon>Bacteria</taxon>
        <taxon>Pseudomonadati</taxon>
        <taxon>Bacteroidota</taxon>
        <taxon>Cytophagia</taxon>
        <taxon>Cytophagales</taxon>
        <taxon>Fulvivirgaceae</taxon>
        <taxon>Ohtaekwangia</taxon>
    </lineage>
</organism>
<dbReference type="InterPro" id="IPR023997">
    <property type="entry name" value="TonB-dep_OMP_SusC/RagA_CS"/>
</dbReference>
<evidence type="ECO:0000256" key="5">
    <source>
        <dbReference type="ARBA" id="ARBA00023077"/>
    </source>
</evidence>
<dbReference type="InterPro" id="IPR000531">
    <property type="entry name" value="Beta-barrel_TonB"/>
</dbReference>
<keyword evidence="5 9" id="KW-0798">TonB box</keyword>
<dbReference type="Pfam" id="PF07715">
    <property type="entry name" value="Plug"/>
    <property type="match status" value="1"/>
</dbReference>
<dbReference type="SUPFAM" id="SSF49464">
    <property type="entry name" value="Carboxypeptidase regulatory domain-like"/>
    <property type="match status" value="1"/>
</dbReference>
<keyword evidence="10" id="KW-0732">Signal</keyword>
<evidence type="ECO:0000256" key="2">
    <source>
        <dbReference type="ARBA" id="ARBA00022448"/>
    </source>
</evidence>
<dbReference type="InterPro" id="IPR039426">
    <property type="entry name" value="TonB-dep_rcpt-like"/>
</dbReference>
<feature type="signal peptide" evidence="10">
    <location>
        <begin position="1"/>
        <end position="22"/>
    </location>
</feature>
<keyword evidence="4 8" id="KW-0812">Transmembrane</keyword>
<evidence type="ECO:0000256" key="3">
    <source>
        <dbReference type="ARBA" id="ARBA00022452"/>
    </source>
</evidence>
<reference evidence="14" key="1">
    <citation type="journal article" date="2019" name="Int. J. Syst. Evol. Microbiol.">
        <title>The Global Catalogue of Microorganisms (GCM) 10K type strain sequencing project: providing services to taxonomists for standard genome sequencing and annotation.</title>
        <authorList>
            <consortium name="The Broad Institute Genomics Platform"/>
            <consortium name="The Broad Institute Genome Sequencing Center for Infectious Disease"/>
            <person name="Wu L."/>
            <person name="Ma J."/>
        </authorList>
    </citation>
    <scope>NUCLEOTIDE SEQUENCE [LARGE SCALE GENOMIC DNA]</scope>
    <source>
        <strain evidence="14">CCUG 58938</strain>
    </source>
</reference>
<evidence type="ECO:0000313" key="14">
    <source>
        <dbReference type="Proteomes" id="UP001597112"/>
    </source>
</evidence>
<evidence type="ECO:0000256" key="1">
    <source>
        <dbReference type="ARBA" id="ARBA00004571"/>
    </source>
</evidence>
<feature type="chain" id="PRO_5046714965" evidence="10">
    <location>
        <begin position="23"/>
        <end position="1087"/>
    </location>
</feature>
<feature type="domain" description="TonB-dependent receptor-like beta-barrel" evidence="11">
    <location>
        <begin position="463"/>
        <end position="878"/>
    </location>
</feature>
<dbReference type="Pfam" id="PF13715">
    <property type="entry name" value="CarbopepD_reg_2"/>
    <property type="match status" value="1"/>
</dbReference>
<dbReference type="Proteomes" id="UP001597112">
    <property type="component" value="Unassembled WGS sequence"/>
</dbReference>
<dbReference type="Gene3D" id="2.60.40.1120">
    <property type="entry name" value="Carboxypeptidase-like, regulatory domain"/>
    <property type="match status" value="1"/>
</dbReference>
<dbReference type="InterPro" id="IPR023996">
    <property type="entry name" value="TonB-dep_OMP_SusC/RagA"/>
</dbReference>
<comment type="caution">
    <text evidence="13">The sequence shown here is derived from an EMBL/GenBank/DDBJ whole genome shotgun (WGS) entry which is preliminary data.</text>
</comment>
<keyword evidence="2 8" id="KW-0813">Transport</keyword>
<evidence type="ECO:0000256" key="10">
    <source>
        <dbReference type="SAM" id="SignalP"/>
    </source>
</evidence>
<dbReference type="InterPro" id="IPR008969">
    <property type="entry name" value="CarboxyPept-like_regulatory"/>
</dbReference>
<evidence type="ECO:0000256" key="9">
    <source>
        <dbReference type="RuleBase" id="RU003357"/>
    </source>
</evidence>
<dbReference type="InterPro" id="IPR012910">
    <property type="entry name" value="Plug_dom"/>
</dbReference>
<keyword evidence="6 8" id="KW-0472">Membrane</keyword>
<evidence type="ECO:0000259" key="11">
    <source>
        <dbReference type="Pfam" id="PF00593"/>
    </source>
</evidence>
<dbReference type="NCBIfam" id="TIGR04057">
    <property type="entry name" value="SusC_RagA_signa"/>
    <property type="match status" value="1"/>
</dbReference>
<comment type="subcellular location">
    <subcellularLocation>
        <location evidence="1 8">Cell outer membrane</location>
        <topology evidence="1 8">Multi-pass membrane protein</topology>
    </subcellularLocation>
</comment>
<keyword evidence="14" id="KW-1185">Reference proteome</keyword>
<dbReference type="Gene3D" id="2.170.130.10">
    <property type="entry name" value="TonB-dependent receptor, plug domain"/>
    <property type="match status" value="1"/>
</dbReference>